<sequence length="460" mass="50754">MNAKRTPTGARARVGLEGLRIAVIGAGPAGLTAAHTLKKLGYRHVTVFERGEAAGGKACTLEHGGHTYEMGAIWLSSDYEVVNELAAELGIATKAYRIKKNQVEADGSRMTFSAVAKKKYGAPAVARALLNYAKVRFRYARVFAPGFAGAPPEVRASFSEFAETHGFAPLADMLRAFTVACGYGYYEEVPAQYLLKLFHWIVPIALRDAANEALGLRLPGLVVPEGGSQRIWTELARKLDVRLRSAVTRLARTEQGIDLTVNGEVQTFDRVIVSAALDQASTFMEFPADVAGMIKGLRTYRCHISLVEVEGVERQNTSFFYENMFRKNMGRMLVFGTRYADTNLFTTNQLSDGTMPEDELERLLEADVARFGGKVVRVVAKRSWAYFPHFPRELLDAGVYERLEALQGKEGIFLVGGTMSFESLEDSARYARDLVIEHFSDRAAASVASPARRRSETLAR</sequence>
<evidence type="ECO:0000313" key="2">
    <source>
        <dbReference type="EMBL" id="KYF94524.1"/>
    </source>
</evidence>
<dbReference type="InterPro" id="IPR002937">
    <property type="entry name" value="Amino_oxidase"/>
</dbReference>
<dbReference type="InterPro" id="IPR036188">
    <property type="entry name" value="FAD/NAD-bd_sf"/>
</dbReference>
<proteinExistence type="predicted"/>
<dbReference type="Proteomes" id="UP000075635">
    <property type="component" value="Unassembled WGS sequence"/>
</dbReference>
<comment type="caution">
    <text evidence="2">The sequence shown here is derived from an EMBL/GenBank/DDBJ whole genome shotgun (WGS) entry which is preliminary data.</text>
</comment>
<dbReference type="PANTHER" id="PTHR42923:SF39">
    <property type="entry name" value="AMINO OXIDASE"/>
    <property type="match status" value="1"/>
</dbReference>
<dbReference type="PRINTS" id="PR00419">
    <property type="entry name" value="ADXRDTASE"/>
</dbReference>
<accession>A0A150SPV2</accession>
<dbReference type="AlphaFoldDB" id="A0A150SPV2"/>
<dbReference type="EMBL" id="JEMB01000727">
    <property type="protein sequence ID" value="KYF94524.1"/>
    <property type="molecule type" value="Genomic_DNA"/>
</dbReference>
<dbReference type="Gene3D" id="3.30.70.1990">
    <property type="match status" value="1"/>
</dbReference>
<dbReference type="SUPFAM" id="SSF51905">
    <property type="entry name" value="FAD/NAD(P)-binding domain"/>
    <property type="match status" value="1"/>
</dbReference>
<dbReference type="Gene3D" id="1.10.405.20">
    <property type="match status" value="1"/>
</dbReference>
<dbReference type="PANTHER" id="PTHR42923">
    <property type="entry name" value="PROTOPORPHYRINOGEN OXIDASE"/>
    <property type="match status" value="1"/>
</dbReference>
<name>A0A150SPV2_SORCE</name>
<feature type="domain" description="Amine oxidase" evidence="1">
    <location>
        <begin position="29"/>
        <end position="295"/>
    </location>
</feature>
<dbReference type="GO" id="GO:0016491">
    <property type="term" value="F:oxidoreductase activity"/>
    <property type="evidence" value="ECO:0007669"/>
    <property type="project" value="InterPro"/>
</dbReference>
<evidence type="ECO:0000313" key="3">
    <source>
        <dbReference type="Proteomes" id="UP000075635"/>
    </source>
</evidence>
<dbReference type="InterPro" id="IPR050464">
    <property type="entry name" value="Zeta_carotene_desat/Oxidored"/>
</dbReference>
<gene>
    <name evidence="2" type="ORF">BE17_23030</name>
</gene>
<organism evidence="2 3">
    <name type="scientific">Sorangium cellulosum</name>
    <name type="common">Polyangium cellulosum</name>
    <dbReference type="NCBI Taxonomy" id="56"/>
    <lineage>
        <taxon>Bacteria</taxon>
        <taxon>Pseudomonadati</taxon>
        <taxon>Myxococcota</taxon>
        <taxon>Polyangia</taxon>
        <taxon>Polyangiales</taxon>
        <taxon>Polyangiaceae</taxon>
        <taxon>Sorangium</taxon>
    </lineage>
</organism>
<reference evidence="2 3" key="1">
    <citation type="submission" date="2014-02" db="EMBL/GenBank/DDBJ databases">
        <title>The small core and large imbalanced accessory genome model reveals a collaborative survival strategy of Sorangium cellulosum strains in nature.</title>
        <authorList>
            <person name="Han K."/>
            <person name="Peng R."/>
            <person name="Blom J."/>
            <person name="Li Y.-Z."/>
        </authorList>
    </citation>
    <scope>NUCLEOTIDE SEQUENCE [LARGE SCALE GENOMIC DNA]</scope>
    <source>
        <strain evidence="2 3">So0011-07</strain>
    </source>
</reference>
<protein>
    <recommendedName>
        <fullName evidence="1">Amine oxidase domain-containing protein</fullName>
    </recommendedName>
</protein>
<dbReference type="Pfam" id="PF01593">
    <property type="entry name" value="Amino_oxidase"/>
    <property type="match status" value="1"/>
</dbReference>
<evidence type="ECO:0000259" key="1">
    <source>
        <dbReference type="Pfam" id="PF01593"/>
    </source>
</evidence>
<dbReference type="Gene3D" id="3.50.50.60">
    <property type="entry name" value="FAD/NAD(P)-binding domain"/>
    <property type="match status" value="1"/>
</dbReference>